<keyword evidence="3" id="KW-1185">Reference proteome</keyword>
<proteinExistence type="predicted"/>
<feature type="transmembrane region" description="Helical" evidence="1">
    <location>
        <begin position="223"/>
        <end position="242"/>
    </location>
</feature>
<feature type="transmembrane region" description="Helical" evidence="1">
    <location>
        <begin position="28"/>
        <end position="57"/>
    </location>
</feature>
<evidence type="ECO:0000313" key="4">
    <source>
        <dbReference type="WBParaSite" id="SRAE_2000506200.1"/>
    </source>
</evidence>
<evidence type="ECO:0000313" key="5">
    <source>
        <dbReference type="WormBase" id="SRAE_2000506200"/>
    </source>
</evidence>
<dbReference type="WormBase" id="SRAE_2000506200">
    <property type="protein sequence ID" value="SRP02260"/>
    <property type="gene ID" value="WBGene00265314"/>
</dbReference>
<protein>
    <submittedName>
        <fullName evidence="2 4">7TM GPCR, serpentine receptor class r (Str) family-containing protein</fullName>
    </submittedName>
</protein>
<name>A0A090LL38_STRRB</name>
<dbReference type="WBParaSite" id="SRAE_2000506200.1">
    <property type="protein sequence ID" value="SRAE_2000506200.1"/>
    <property type="gene ID" value="WBGene00265314"/>
</dbReference>
<reference evidence="4" key="2">
    <citation type="submission" date="2020-12" db="UniProtKB">
        <authorList>
            <consortium name="WormBaseParasite"/>
        </authorList>
    </citation>
    <scope>IDENTIFICATION</scope>
</reference>
<keyword evidence="1" id="KW-0472">Membrane</keyword>
<gene>
    <name evidence="2 4 5" type="ORF">SRAE_2000506200</name>
</gene>
<dbReference type="AlphaFoldDB" id="A0A090LL38"/>
<dbReference type="EMBL" id="LN609529">
    <property type="protein sequence ID" value="CEF70430.1"/>
    <property type="molecule type" value="Genomic_DNA"/>
</dbReference>
<evidence type="ECO:0000313" key="3">
    <source>
        <dbReference type="Proteomes" id="UP000035682"/>
    </source>
</evidence>
<dbReference type="GeneID" id="36382807"/>
<feature type="transmembrane region" description="Helical" evidence="1">
    <location>
        <begin position="186"/>
        <end position="211"/>
    </location>
</feature>
<organism evidence="2">
    <name type="scientific">Strongyloides ratti</name>
    <name type="common">Parasitic roundworm</name>
    <dbReference type="NCBI Taxonomy" id="34506"/>
    <lineage>
        <taxon>Eukaryota</taxon>
        <taxon>Metazoa</taxon>
        <taxon>Ecdysozoa</taxon>
        <taxon>Nematoda</taxon>
        <taxon>Chromadorea</taxon>
        <taxon>Rhabditida</taxon>
        <taxon>Tylenchina</taxon>
        <taxon>Panagrolaimomorpha</taxon>
        <taxon>Strongyloidoidea</taxon>
        <taxon>Strongyloididae</taxon>
        <taxon>Strongyloides</taxon>
    </lineage>
</organism>
<dbReference type="PANTHER" id="PTHR22943:SF248">
    <property type="entry name" value="SEVEN TM RECEPTOR"/>
    <property type="match status" value="1"/>
</dbReference>
<dbReference type="Proteomes" id="UP000035682">
    <property type="component" value="Unplaced"/>
</dbReference>
<feature type="transmembrane region" description="Helical" evidence="1">
    <location>
        <begin position="69"/>
        <end position="92"/>
    </location>
</feature>
<feature type="transmembrane region" description="Helical" evidence="1">
    <location>
        <begin position="130"/>
        <end position="157"/>
    </location>
</feature>
<dbReference type="PANTHER" id="PTHR22943">
    <property type="entry name" value="7-TRANSMEMBRANE DOMAIN RECEPTOR C.ELEGANS"/>
    <property type="match status" value="1"/>
</dbReference>
<dbReference type="CTD" id="36382807"/>
<sequence>MSGQFIETLSTNFFLIASGPFKYSSSNIITILIPLLFSTSLYLVITSVPISFVYRYTIIVGNKLWTMKIFYLAILINIVIVMPINVFGYQAFVTESPKYDSNLILLDKRIWFNKEINKYRLFVMANKKNIYYKLMISYIFIVICAVYIVIIFSSYAVKRKLKKASRINTWNRIQKLNNINHQINNILFIQALIPLIFILIPYSFWLICIILKVRFLNIFSPLLWIHISWIPTVEAIATIFLVKEFRKGIAKFWKINIYSEITRISR</sequence>
<dbReference type="RefSeq" id="XP_024509627.1">
    <property type="nucleotide sequence ID" value="XM_024644024.1"/>
</dbReference>
<keyword evidence="2" id="KW-0675">Receptor</keyword>
<dbReference type="InterPro" id="IPR019428">
    <property type="entry name" value="7TM_GPCR_serpentine_rcpt_Str"/>
</dbReference>
<accession>A0A090LL38</accession>
<keyword evidence="1" id="KW-1133">Transmembrane helix</keyword>
<keyword evidence="1" id="KW-0812">Transmembrane</keyword>
<evidence type="ECO:0000313" key="2">
    <source>
        <dbReference type="EMBL" id="CEF70430.1"/>
    </source>
</evidence>
<evidence type="ECO:0000256" key="1">
    <source>
        <dbReference type="SAM" id="Phobius"/>
    </source>
</evidence>
<dbReference type="Pfam" id="PF10326">
    <property type="entry name" value="7TM_GPCR_Str"/>
    <property type="match status" value="1"/>
</dbReference>
<dbReference type="STRING" id="34506.A0A090LL38"/>
<reference evidence="2 3" key="1">
    <citation type="submission" date="2014-09" db="EMBL/GenBank/DDBJ databases">
        <authorList>
            <person name="Martin A.A."/>
        </authorList>
    </citation>
    <scope>NUCLEOTIDE SEQUENCE</scope>
    <source>
        <strain evidence="3">ED321</strain>
        <strain evidence="2">ED321 Heterogonic</strain>
    </source>
</reference>